<dbReference type="EMBL" id="SRMI01000004">
    <property type="protein sequence ID" value="TVY72106.1"/>
    <property type="molecule type" value="Genomic_DNA"/>
</dbReference>
<name>A0A559LEB0_FUSOC</name>
<dbReference type="AlphaFoldDB" id="A0A559LEB0"/>
<proteinExistence type="predicted"/>
<sequence length="129" mass="14758">MQTADRIAQDKLFSLALVPTRTTIVLAECLPPESQRIPPVSLREPMFGSNLQHLVTLALLYSWLFKLLPSFQRKSYHALIIYHAFTYRHRYAYTKKPATTDEPYLTAPKAAPFTQVRISRSLPPAAETR</sequence>
<gene>
    <name evidence="1" type="ORF">Focb16_v012836</name>
</gene>
<dbReference type="Proteomes" id="UP000320707">
    <property type="component" value="Unassembled WGS sequence"/>
</dbReference>
<comment type="caution">
    <text evidence="1">The sequence shown here is derived from an EMBL/GenBank/DDBJ whole genome shotgun (WGS) entry which is preliminary data.</text>
</comment>
<organism evidence="1 2">
    <name type="scientific">Fusarium oxysporum f. sp. cubense</name>
    <dbReference type="NCBI Taxonomy" id="61366"/>
    <lineage>
        <taxon>Eukaryota</taxon>
        <taxon>Fungi</taxon>
        <taxon>Dikarya</taxon>
        <taxon>Ascomycota</taxon>
        <taxon>Pezizomycotina</taxon>
        <taxon>Sordariomycetes</taxon>
        <taxon>Hypocreomycetidae</taxon>
        <taxon>Hypocreales</taxon>
        <taxon>Nectriaceae</taxon>
        <taxon>Fusarium</taxon>
        <taxon>Fusarium oxysporum species complex</taxon>
    </lineage>
</organism>
<reference evidence="1 2" key="1">
    <citation type="journal article" date="2019" name="Microbiol. Resour. Announc.">
        <title>High-quality draft genome sequence of Fusarium oxysporum f. sp. cubense strain 160527, a causal agent of Panama disease.</title>
        <authorList>
            <person name="Asai S."/>
            <person name="Ayukawa Y."/>
            <person name="Gan P."/>
            <person name="Masuda S."/>
            <person name="Komatsu K."/>
            <person name="Shirasu K."/>
            <person name="Arie T."/>
        </authorList>
    </citation>
    <scope>NUCLEOTIDE SEQUENCE [LARGE SCALE GENOMIC DNA]</scope>
    <source>
        <strain evidence="1 2">160527</strain>
    </source>
</reference>
<evidence type="ECO:0000313" key="1">
    <source>
        <dbReference type="EMBL" id="TVY72106.1"/>
    </source>
</evidence>
<accession>A0A559LEB0</accession>
<protein>
    <submittedName>
        <fullName evidence="1">Uncharacterized protein</fullName>
    </submittedName>
</protein>
<evidence type="ECO:0000313" key="2">
    <source>
        <dbReference type="Proteomes" id="UP000320707"/>
    </source>
</evidence>